<protein>
    <submittedName>
        <fullName evidence="2">Uncharacterized protein</fullName>
    </submittedName>
</protein>
<dbReference type="OrthoDB" id="4161406at2759"/>
<dbReference type="EMBL" id="KB644408">
    <property type="protein sequence ID" value="EPS25184.1"/>
    <property type="molecule type" value="Genomic_DNA"/>
</dbReference>
<keyword evidence="1" id="KW-0732">Signal</keyword>
<organism evidence="2 3">
    <name type="scientific">Penicillium oxalicum (strain 114-2 / CGMCC 5302)</name>
    <name type="common">Penicillium decumbens</name>
    <dbReference type="NCBI Taxonomy" id="933388"/>
    <lineage>
        <taxon>Eukaryota</taxon>
        <taxon>Fungi</taxon>
        <taxon>Dikarya</taxon>
        <taxon>Ascomycota</taxon>
        <taxon>Pezizomycotina</taxon>
        <taxon>Eurotiomycetes</taxon>
        <taxon>Eurotiomycetidae</taxon>
        <taxon>Eurotiales</taxon>
        <taxon>Aspergillaceae</taxon>
        <taxon>Penicillium</taxon>
    </lineage>
</organism>
<sequence length="151" mass="15749">MHTKSIIAGLSLGALSLLPSCPAPPVAGLVITGLAAPLAGNLLYIGLNGNVKRSASADVESESLAKRQSWPGVPDYNIQMCHDANVGRTVTVTQTSTTSMRIENVAPECMNLAALFTEQGTPVPCGSACLDYVNLSAADNQKLKDIINNLL</sequence>
<reference evidence="2 3" key="1">
    <citation type="journal article" date="2013" name="PLoS ONE">
        <title>Genomic and secretomic analyses reveal unique features of the lignocellulolytic enzyme system of Penicillium decumbens.</title>
        <authorList>
            <person name="Liu G."/>
            <person name="Zhang L."/>
            <person name="Wei X."/>
            <person name="Zou G."/>
            <person name="Qin Y."/>
            <person name="Ma L."/>
            <person name="Li J."/>
            <person name="Zheng H."/>
            <person name="Wang S."/>
            <person name="Wang C."/>
            <person name="Xun L."/>
            <person name="Zhao G.-P."/>
            <person name="Zhou Z."/>
            <person name="Qu Y."/>
        </authorList>
    </citation>
    <scope>NUCLEOTIDE SEQUENCE [LARGE SCALE GENOMIC DNA]</scope>
    <source>
        <strain evidence="3">114-2 / CGMCC 5302</strain>
    </source>
</reference>
<feature type="signal peptide" evidence="1">
    <location>
        <begin position="1"/>
        <end position="28"/>
    </location>
</feature>
<keyword evidence="3" id="KW-1185">Reference proteome</keyword>
<name>S7Z501_PENO1</name>
<dbReference type="eggNOG" id="ENOG502RPCM">
    <property type="taxonomic scope" value="Eukaryota"/>
</dbReference>
<feature type="chain" id="PRO_5004559710" evidence="1">
    <location>
        <begin position="29"/>
        <end position="151"/>
    </location>
</feature>
<dbReference type="STRING" id="933388.S7Z501"/>
<gene>
    <name evidence="2" type="ORF">PDE_00116</name>
</gene>
<evidence type="ECO:0000313" key="3">
    <source>
        <dbReference type="Proteomes" id="UP000019376"/>
    </source>
</evidence>
<evidence type="ECO:0000313" key="2">
    <source>
        <dbReference type="EMBL" id="EPS25184.1"/>
    </source>
</evidence>
<proteinExistence type="predicted"/>
<dbReference type="Proteomes" id="UP000019376">
    <property type="component" value="Unassembled WGS sequence"/>
</dbReference>
<dbReference type="PhylomeDB" id="S7Z501"/>
<accession>S7Z501</accession>
<evidence type="ECO:0000256" key="1">
    <source>
        <dbReference type="SAM" id="SignalP"/>
    </source>
</evidence>
<dbReference type="AlphaFoldDB" id="S7Z501"/>
<dbReference type="HOGENOM" id="CLU_1669975_0_0_1"/>